<keyword evidence="2" id="KW-0328">Glycosyltransferase</keyword>
<dbReference type="GO" id="GO:0034213">
    <property type="term" value="P:quinolinate catabolic process"/>
    <property type="evidence" value="ECO:0007669"/>
    <property type="project" value="TreeGrafter"/>
</dbReference>
<dbReference type="GO" id="GO:0009435">
    <property type="term" value="P:NAD+ biosynthetic process"/>
    <property type="evidence" value="ECO:0007669"/>
    <property type="project" value="TreeGrafter"/>
</dbReference>
<dbReference type="GO" id="GO:0004514">
    <property type="term" value="F:nicotinate-nucleotide diphosphorylase (carboxylating) activity"/>
    <property type="evidence" value="ECO:0007669"/>
    <property type="project" value="UniProtKB-EC"/>
</dbReference>
<dbReference type="InterPro" id="IPR037128">
    <property type="entry name" value="Quinolinate_PRibosylTase_N_sf"/>
</dbReference>
<dbReference type="Pfam" id="PF02749">
    <property type="entry name" value="QRPTase_N"/>
    <property type="match status" value="1"/>
</dbReference>
<dbReference type="InterPro" id="IPR027277">
    <property type="entry name" value="NadC/ModD"/>
</dbReference>
<dbReference type="SUPFAM" id="SSF54675">
    <property type="entry name" value="Nicotinate/Quinolinate PRTase N-terminal domain-like"/>
    <property type="match status" value="1"/>
</dbReference>
<name>A0A0B8NVT3_9VIBR</name>
<sequence>MKNTHDSEARLAYLKQQLPVEVTRAVTDTLKEDLGGTLDASADITASLIAADTQGVATIITREHGVFCGQMWADEVFKQLGSEVAIEWHVADGDTVEPNQTLCT</sequence>
<dbReference type="EC" id="2.4.2.19" evidence="2"/>
<organism evidence="2 3">
    <name type="scientific">Vibrio ishigakensis</name>
    <dbReference type="NCBI Taxonomy" id="1481914"/>
    <lineage>
        <taxon>Bacteria</taxon>
        <taxon>Pseudomonadati</taxon>
        <taxon>Pseudomonadota</taxon>
        <taxon>Gammaproteobacteria</taxon>
        <taxon>Vibrionales</taxon>
        <taxon>Vibrionaceae</taxon>
        <taxon>Vibrio</taxon>
    </lineage>
</organism>
<evidence type="ECO:0000259" key="1">
    <source>
        <dbReference type="Pfam" id="PF02749"/>
    </source>
</evidence>
<dbReference type="InterPro" id="IPR022412">
    <property type="entry name" value="Quinolinate_PRibosylTrfase_N"/>
</dbReference>
<keyword evidence="2" id="KW-0808">Transferase</keyword>
<accession>A0A0B8NVT3</accession>
<reference evidence="2 3" key="2">
    <citation type="submission" date="2015-01" db="EMBL/GenBank/DDBJ databases">
        <authorList>
            <consortium name="NBRP consortium"/>
            <person name="Sawabe T."/>
            <person name="Meirelles P."/>
            <person name="Feng G."/>
            <person name="Sayaka M."/>
            <person name="Hattori M."/>
            <person name="Ohkuma M."/>
        </authorList>
    </citation>
    <scope>NUCLEOTIDE SEQUENCE [LARGE SCALE GENOMIC DNA]</scope>
    <source>
        <strain evidence="3">JCM 19231</strain>
    </source>
</reference>
<dbReference type="AlphaFoldDB" id="A0A0B8NVT3"/>
<reference evidence="2 3" key="1">
    <citation type="submission" date="2015-01" db="EMBL/GenBank/DDBJ databases">
        <title>Vibrio sp. C1 JCM 19231 whole genome shotgun sequence.</title>
        <authorList>
            <person name="Sawabe T."/>
            <person name="Meirelles P."/>
            <person name="Feng G."/>
            <person name="Sayaka M."/>
            <person name="Hattori M."/>
            <person name="Ohkuma M."/>
        </authorList>
    </citation>
    <scope>NUCLEOTIDE SEQUENCE [LARGE SCALE GENOMIC DNA]</scope>
    <source>
        <strain evidence="3">JCM 19231</strain>
    </source>
</reference>
<evidence type="ECO:0000313" key="3">
    <source>
        <dbReference type="Proteomes" id="UP000031671"/>
    </source>
</evidence>
<dbReference type="PANTHER" id="PTHR32179">
    <property type="entry name" value="NICOTINATE-NUCLEOTIDE PYROPHOSPHORYLASE [CARBOXYLATING]"/>
    <property type="match status" value="1"/>
</dbReference>
<dbReference type="EMBL" id="BBRZ01000011">
    <property type="protein sequence ID" value="GAM55218.1"/>
    <property type="molecule type" value="Genomic_DNA"/>
</dbReference>
<proteinExistence type="predicted"/>
<comment type="caution">
    <text evidence="2">The sequence shown here is derived from an EMBL/GenBank/DDBJ whole genome shotgun (WGS) entry which is preliminary data.</text>
</comment>
<feature type="domain" description="Quinolinate phosphoribosyl transferase N-terminal" evidence="1">
    <location>
        <begin position="43"/>
        <end position="104"/>
    </location>
</feature>
<dbReference type="PANTHER" id="PTHR32179:SF3">
    <property type="entry name" value="NICOTINATE-NUCLEOTIDE PYROPHOSPHORYLASE [CARBOXYLATING]"/>
    <property type="match status" value="1"/>
</dbReference>
<dbReference type="GO" id="GO:0005737">
    <property type="term" value="C:cytoplasm"/>
    <property type="evidence" value="ECO:0007669"/>
    <property type="project" value="TreeGrafter"/>
</dbReference>
<dbReference type="Proteomes" id="UP000031671">
    <property type="component" value="Unassembled WGS sequence"/>
</dbReference>
<dbReference type="Gene3D" id="3.90.1170.20">
    <property type="entry name" value="Quinolinate phosphoribosyl transferase, N-terminal domain"/>
    <property type="match status" value="1"/>
</dbReference>
<keyword evidence="3" id="KW-1185">Reference proteome</keyword>
<protein>
    <submittedName>
        <fullName evidence="2">Quinolinate phosphoribosyltransferase</fullName>
        <ecNumber evidence="2">2.4.2.19</ecNumber>
    </submittedName>
</protein>
<evidence type="ECO:0000313" key="2">
    <source>
        <dbReference type="EMBL" id="GAM55218.1"/>
    </source>
</evidence>
<gene>
    <name evidence="2" type="ORF">JCM19231_491</name>
</gene>